<gene>
    <name evidence="2" type="ORF">VNI00_011947</name>
</gene>
<comment type="caution">
    <text evidence="2">The sequence shown here is derived from an EMBL/GenBank/DDBJ whole genome shotgun (WGS) entry which is preliminary data.</text>
</comment>
<protein>
    <submittedName>
        <fullName evidence="2">Uncharacterized protein</fullName>
    </submittedName>
</protein>
<evidence type="ECO:0000313" key="2">
    <source>
        <dbReference type="EMBL" id="KAK7035416.1"/>
    </source>
</evidence>
<feature type="coiled-coil region" evidence="1">
    <location>
        <begin position="18"/>
        <end position="57"/>
    </location>
</feature>
<proteinExistence type="predicted"/>
<keyword evidence="3" id="KW-1185">Reference proteome</keyword>
<evidence type="ECO:0000256" key="1">
    <source>
        <dbReference type="SAM" id="Coils"/>
    </source>
</evidence>
<name>A0AAW0CC05_9AGAR</name>
<organism evidence="2 3">
    <name type="scientific">Paramarasmius palmivorus</name>
    <dbReference type="NCBI Taxonomy" id="297713"/>
    <lineage>
        <taxon>Eukaryota</taxon>
        <taxon>Fungi</taxon>
        <taxon>Dikarya</taxon>
        <taxon>Basidiomycota</taxon>
        <taxon>Agaricomycotina</taxon>
        <taxon>Agaricomycetes</taxon>
        <taxon>Agaricomycetidae</taxon>
        <taxon>Agaricales</taxon>
        <taxon>Marasmiineae</taxon>
        <taxon>Marasmiaceae</taxon>
        <taxon>Paramarasmius</taxon>
    </lineage>
</organism>
<sequence length="299" mass="33637">MANQKFKALYRTLEKIDSEDWESELREVMKRLEGMLARKLELELDKDKKLSDELRIEEGVHLDLTDKQLELGPNLNTDLADDLRLMFTSKEMHRFLSWVCRNVPFTEDKEASRLVTNCILFRAVSLLETADTGRRVMLMPTPGDVGLYTVLTVRAEKYNTVRYKAVTGIDLNCLSSWKTQGVLACALHVVQAKEVHENPATFRELEVPRAAGEVYSLLVKFGEKIGRGVLTDGHTWLFILVRVTEDGLGAQYNVGTAFVNTQVVRNVGRRLVKNDDAEVVAAVLASWVSGDVIVVKGVV</sequence>
<dbReference type="Proteomes" id="UP001383192">
    <property type="component" value="Unassembled WGS sequence"/>
</dbReference>
<keyword evidence="1" id="KW-0175">Coiled coil</keyword>
<reference evidence="2 3" key="1">
    <citation type="submission" date="2024-01" db="EMBL/GenBank/DDBJ databases">
        <title>A draft genome for a cacao thread blight-causing isolate of Paramarasmius palmivorus.</title>
        <authorList>
            <person name="Baruah I.K."/>
            <person name="Bukari Y."/>
            <person name="Amoako-Attah I."/>
            <person name="Meinhardt L.W."/>
            <person name="Bailey B.A."/>
            <person name="Cohen S.P."/>
        </authorList>
    </citation>
    <scope>NUCLEOTIDE SEQUENCE [LARGE SCALE GENOMIC DNA]</scope>
    <source>
        <strain evidence="2 3">GH-12</strain>
    </source>
</reference>
<evidence type="ECO:0000313" key="3">
    <source>
        <dbReference type="Proteomes" id="UP001383192"/>
    </source>
</evidence>
<accession>A0AAW0CC05</accession>
<dbReference type="EMBL" id="JAYKXP010000053">
    <property type="protein sequence ID" value="KAK7035416.1"/>
    <property type="molecule type" value="Genomic_DNA"/>
</dbReference>
<dbReference type="AlphaFoldDB" id="A0AAW0CC05"/>